<organism evidence="1 2">
    <name type="scientific">Effrenium voratum</name>
    <dbReference type="NCBI Taxonomy" id="2562239"/>
    <lineage>
        <taxon>Eukaryota</taxon>
        <taxon>Sar</taxon>
        <taxon>Alveolata</taxon>
        <taxon>Dinophyceae</taxon>
        <taxon>Suessiales</taxon>
        <taxon>Symbiodiniaceae</taxon>
        <taxon>Effrenium</taxon>
    </lineage>
</organism>
<name>A0AA36INK3_9DINO</name>
<evidence type="ECO:0000313" key="2">
    <source>
        <dbReference type="Proteomes" id="UP001178507"/>
    </source>
</evidence>
<sequence length="396" mass="44449">MAARLAWLSTALGRPAEDWWRCDQARSGGLDWRKLRGQMQMIAGWDPGVQAFAQQAHIDLMLVLYARVELWHRQDNDCPLGELSFRWLLLASQTEENLLQSFSRVMRGEMNGWLDSLLDTAWGDFWKLAASWHQVLISGWPIFALMGLLSEKLQRSQALPAQDVPQCPDMTDHLQRFRLALREEAPLPPRALEAALAPSPRAAGCAHARATVYVFAADHLRWAREEGLLPGLGNGVQLLRRAQALAVAAQSLAEIRNPWPLWVALDRLSCAGLVNVTVEPVPSLPPAQTWLWQFISPTRANEQDMVVSNRVRAEKRPYCSREFREVVAQVAAVAPDGWQPRVAEIGAHFGDCMLWSAAALPEVSLLQGACILFRHVYFHRVCHPVKPSNAQDYKAP</sequence>
<protein>
    <submittedName>
        <fullName evidence="1">Uncharacterized protein</fullName>
    </submittedName>
</protein>
<evidence type="ECO:0000313" key="1">
    <source>
        <dbReference type="EMBL" id="CAJ1390703.1"/>
    </source>
</evidence>
<gene>
    <name evidence="1" type="ORF">EVOR1521_LOCUS16047</name>
</gene>
<reference evidence="1" key="1">
    <citation type="submission" date="2023-08" db="EMBL/GenBank/DDBJ databases">
        <authorList>
            <person name="Chen Y."/>
            <person name="Shah S."/>
            <person name="Dougan E. K."/>
            <person name="Thang M."/>
            <person name="Chan C."/>
        </authorList>
    </citation>
    <scope>NUCLEOTIDE SEQUENCE</scope>
</reference>
<proteinExistence type="predicted"/>
<accession>A0AA36INK3</accession>
<keyword evidence="2" id="KW-1185">Reference proteome</keyword>
<dbReference type="EMBL" id="CAUJNA010002124">
    <property type="protein sequence ID" value="CAJ1390703.1"/>
    <property type="molecule type" value="Genomic_DNA"/>
</dbReference>
<comment type="caution">
    <text evidence="1">The sequence shown here is derived from an EMBL/GenBank/DDBJ whole genome shotgun (WGS) entry which is preliminary data.</text>
</comment>
<dbReference type="Proteomes" id="UP001178507">
    <property type="component" value="Unassembled WGS sequence"/>
</dbReference>
<dbReference type="AlphaFoldDB" id="A0AA36INK3"/>